<dbReference type="OrthoDB" id="482456at2"/>
<keyword evidence="4" id="KW-1185">Reference proteome</keyword>
<dbReference type="PANTHER" id="PTHR33542">
    <property type="entry name" value="SIROHYDROCHLORIN FERROCHELATASE, CHLOROPLASTIC"/>
    <property type="match status" value="1"/>
</dbReference>
<dbReference type="GO" id="GO:0046872">
    <property type="term" value="F:metal ion binding"/>
    <property type="evidence" value="ECO:0007669"/>
    <property type="project" value="UniProtKB-KW"/>
</dbReference>
<dbReference type="CDD" id="cd03416">
    <property type="entry name" value="CbiX_SirB_N"/>
    <property type="match status" value="1"/>
</dbReference>
<dbReference type="SUPFAM" id="SSF53800">
    <property type="entry name" value="Chelatase"/>
    <property type="match status" value="1"/>
</dbReference>
<dbReference type="Pfam" id="PF01903">
    <property type="entry name" value="CbiX"/>
    <property type="match status" value="2"/>
</dbReference>
<accession>A0A255DFM0</accession>
<keyword evidence="1" id="KW-0479">Metal-binding</keyword>
<dbReference type="PANTHER" id="PTHR33542:SF5">
    <property type="entry name" value="FERROCHELATASE CHE1"/>
    <property type="match status" value="1"/>
</dbReference>
<dbReference type="RefSeq" id="WP_094481404.1">
    <property type="nucleotide sequence ID" value="NZ_JACKSC010000162.1"/>
</dbReference>
<evidence type="ECO:0000313" key="3">
    <source>
        <dbReference type="EMBL" id="OYN78186.1"/>
    </source>
</evidence>
<protein>
    <submittedName>
        <fullName evidence="3">Sirohydrochlorin chelatase</fullName>
    </submittedName>
</protein>
<sequence length="235" mass="25183">MRLLLAAHGSADPRSAETAHSIVQCIRRLRPGLDARITFCEQNSPNLRDELSTLCDQPAIVVPLLLADAYHARVDIPKMIAASGADARQADVLGEDDRLIHVLRQRLEHAGISRLDPRVGVIVTAVGSSRPAANAQTATVAHELTLTTRWTATTAFATGPHSTLADAAEELRRRGVTRPVIAPWFLAHGRITDRVADFAAAHNIPMSAPLGAHRQVAETVLDRFDAAASARTAAA</sequence>
<dbReference type="InterPro" id="IPR002762">
    <property type="entry name" value="CbiX-like"/>
</dbReference>
<gene>
    <name evidence="3" type="ORF">CG716_16350</name>
</gene>
<dbReference type="GO" id="GO:0016829">
    <property type="term" value="F:lyase activity"/>
    <property type="evidence" value="ECO:0007669"/>
    <property type="project" value="UniProtKB-KW"/>
</dbReference>
<name>A0A255DFM0_9MYCO</name>
<dbReference type="Gene3D" id="3.40.50.1400">
    <property type="match status" value="2"/>
</dbReference>
<evidence type="ECO:0000256" key="1">
    <source>
        <dbReference type="ARBA" id="ARBA00022723"/>
    </source>
</evidence>
<evidence type="ECO:0000256" key="2">
    <source>
        <dbReference type="ARBA" id="ARBA00023239"/>
    </source>
</evidence>
<evidence type="ECO:0000313" key="4">
    <source>
        <dbReference type="Proteomes" id="UP000216063"/>
    </source>
</evidence>
<dbReference type="AlphaFoldDB" id="A0A255DFM0"/>
<keyword evidence="2" id="KW-0456">Lyase</keyword>
<organism evidence="3 4">
    <name type="scientific">Mycolicibacterium sphagni</name>
    <dbReference type="NCBI Taxonomy" id="1786"/>
    <lineage>
        <taxon>Bacteria</taxon>
        <taxon>Bacillati</taxon>
        <taxon>Actinomycetota</taxon>
        <taxon>Actinomycetes</taxon>
        <taxon>Mycobacteriales</taxon>
        <taxon>Mycobacteriaceae</taxon>
        <taxon>Mycolicibacterium</taxon>
    </lineage>
</organism>
<dbReference type="Proteomes" id="UP000216063">
    <property type="component" value="Unassembled WGS sequence"/>
</dbReference>
<dbReference type="InterPro" id="IPR050963">
    <property type="entry name" value="Sirohydro_Cobaltochel/CbiX"/>
</dbReference>
<comment type="caution">
    <text evidence="3">The sequence shown here is derived from an EMBL/GenBank/DDBJ whole genome shotgun (WGS) entry which is preliminary data.</text>
</comment>
<dbReference type="EMBL" id="NOZR01000013">
    <property type="protein sequence ID" value="OYN78186.1"/>
    <property type="molecule type" value="Genomic_DNA"/>
</dbReference>
<proteinExistence type="predicted"/>
<reference evidence="3 4" key="1">
    <citation type="submission" date="2017-07" db="EMBL/GenBank/DDBJ databases">
        <title>The new phylogeny of genus Mycobacterium.</title>
        <authorList>
            <person name="Tortoli E."/>
            <person name="Trovato A."/>
            <person name="Cirillo D.M."/>
        </authorList>
    </citation>
    <scope>NUCLEOTIDE SEQUENCE [LARGE SCALE GENOMIC DNA]</scope>
    <source>
        <strain evidence="3 4">ATCC 33027</strain>
    </source>
</reference>